<organism evidence="1 2">
    <name type="scientific">Vigna mungo</name>
    <name type="common">Black gram</name>
    <name type="synonym">Phaseolus mungo</name>
    <dbReference type="NCBI Taxonomy" id="3915"/>
    <lineage>
        <taxon>Eukaryota</taxon>
        <taxon>Viridiplantae</taxon>
        <taxon>Streptophyta</taxon>
        <taxon>Embryophyta</taxon>
        <taxon>Tracheophyta</taxon>
        <taxon>Spermatophyta</taxon>
        <taxon>Magnoliopsida</taxon>
        <taxon>eudicotyledons</taxon>
        <taxon>Gunneridae</taxon>
        <taxon>Pentapetalae</taxon>
        <taxon>rosids</taxon>
        <taxon>fabids</taxon>
        <taxon>Fabales</taxon>
        <taxon>Fabaceae</taxon>
        <taxon>Papilionoideae</taxon>
        <taxon>50 kb inversion clade</taxon>
        <taxon>NPAAA clade</taxon>
        <taxon>indigoferoid/millettioid clade</taxon>
        <taxon>Phaseoleae</taxon>
        <taxon>Vigna</taxon>
    </lineage>
</organism>
<proteinExistence type="predicted"/>
<dbReference type="EMBL" id="CP144696">
    <property type="protein sequence ID" value="WVZ09627.1"/>
    <property type="molecule type" value="Genomic_DNA"/>
</dbReference>
<reference evidence="1 2" key="1">
    <citation type="journal article" date="2023" name="Life. Sci Alliance">
        <title>Evolutionary insights into 3D genome organization and epigenetic landscape of Vigna mungo.</title>
        <authorList>
            <person name="Junaid A."/>
            <person name="Singh B."/>
            <person name="Bhatia S."/>
        </authorList>
    </citation>
    <scope>NUCLEOTIDE SEQUENCE [LARGE SCALE GENOMIC DNA]</scope>
    <source>
        <strain evidence="1">Urdbean</strain>
    </source>
</reference>
<dbReference type="AlphaFoldDB" id="A0AAQ3NH56"/>
<dbReference type="Proteomes" id="UP001374535">
    <property type="component" value="Chromosome 5"/>
</dbReference>
<keyword evidence="2" id="KW-1185">Reference proteome</keyword>
<sequence>MHQQQSSTSKRTQNMHPFTSTPSFVYTHEYGYTIYMYGQNTTHAKHISTLYSMQNINQVIPHTTHISCYTPYKTYIKLYPIQNIYESYTPYNTYIKLYPIQNIYQAIPHTKHI</sequence>
<name>A0AAQ3NH56_VIGMU</name>
<gene>
    <name evidence="1" type="ORF">V8G54_014157</name>
</gene>
<evidence type="ECO:0000313" key="1">
    <source>
        <dbReference type="EMBL" id="WVZ09627.1"/>
    </source>
</evidence>
<accession>A0AAQ3NH56</accession>
<protein>
    <submittedName>
        <fullName evidence="1">Uncharacterized protein</fullName>
    </submittedName>
</protein>
<evidence type="ECO:0000313" key="2">
    <source>
        <dbReference type="Proteomes" id="UP001374535"/>
    </source>
</evidence>